<feature type="domain" description="CusB-like beta-barrel" evidence="3">
    <location>
        <begin position="186"/>
        <end position="259"/>
    </location>
</feature>
<dbReference type="PANTHER" id="PTHR30097">
    <property type="entry name" value="CATION EFFLUX SYSTEM PROTEIN CUSB"/>
    <property type="match status" value="1"/>
</dbReference>
<dbReference type="Pfam" id="PF25975">
    <property type="entry name" value="CzcB_C"/>
    <property type="match status" value="1"/>
</dbReference>
<dbReference type="InterPro" id="IPR058649">
    <property type="entry name" value="CzcB_C"/>
</dbReference>
<keyword evidence="6" id="KW-1185">Reference proteome</keyword>
<dbReference type="GO" id="GO:0015679">
    <property type="term" value="P:plasma membrane copper ion transport"/>
    <property type="evidence" value="ECO:0007669"/>
    <property type="project" value="TreeGrafter"/>
</dbReference>
<reference evidence="5" key="1">
    <citation type="journal article" date="2019" name="PLoS Negl. Trop. Dis.">
        <title>Revisiting the worldwide diversity of Leptospira species in the environment.</title>
        <authorList>
            <person name="Vincent A.T."/>
            <person name="Schiettekatte O."/>
            <person name="Bourhy P."/>
            <person name="Veyrier F.J."/>
            <person name="Picardeau M."/>
        </authorList>
    </citation>
    <scope>NUCLEOTIDE SEQUENCE [LARGE SCALE GENOMIC DNA]</scope>
    <source>
        <strain evidence="5">201702422</strain>
    </source>
</reference>
<dbReference type="Pfam" id="PF25954">
    <property type="entry name" value="Beta-barrel_RND_2"/>
    <property type="match status" value="1"/>
</dbReference>
<name>A0A4Z1A1V4_9LEPT</name>
<comment type="caution">
    <text evidence="5">The sequence shown here is derived from an EMBL/GenBank/DDBJ whole genome shotgun (WGS) entry which is preliminary data.</text>
</comment>
<dbReference type="InterPro" id="IPR058792">
    <property type="entry name" value="Beta-barrel_RND_2"/>
</dbReference>
<dbReference type="Gene3D" id="2.40.420.20">
    <property type="match status" value="1"/>
</dbReference>
<dbReference type="GO" id="GO:0030313">
    <property type="term" value="C:cell envelope"/>
    <property type="evidence" value="ECO:0007669"/>
    <property type="project" value="TreeGrafter"/>
</dbReference>
<evidence type="ECO:0000313" key="6">
    <source>
        <dbReference type="Proteomes" id="UP000298263"/>
    </source>
</evidence>
<dbReference type="RefSeq" id="WP_135586330.1">
    <property type="nucleotide sequence ID" value="NZ_RQGO01000025.1"/>
</dbReference>
<evidence type="ECO:0000256" key="1">
    <source>
        <dbReference type="ARBA" id="ARBA00022448"/>
    </source>
</evidence>
<organism evidence="5 6">
    <name type="scientific">Leptospira congkakensis</name>
    <dbReference type="NCBI Taxonomy" id="2484932"/>
    <lineage>
        <taxon>Bacteria</taxon>
        <taxon>Pseudomonadati</taxon>
        <taxon>Spirochaetota</taxon>
        <taxon>Spirochaetia</taxon>
        <taxon>Leptospirales</taxon>
        <taxon>Leptospiraceae</taxon>
        <taxon>Leptospira</taxon>
    </lineage>
</organism>
<keyword evidence="1" id="KW-0813">Transport</keyword>
<evidence type="ECO:0000259" key="3">
    <source>
        <dbReference type="Pfam" id="PF25954"/>
    </source>
</evidence>
<dbReference type="EMBL" id="RQGP01000012">
    <property type="protein sequence ID" value="TGL92890.1"/>
    <property type="molecule type" value="Genomic_DNA"/>
</dbReference>
<keyword evidence="2" id="KW-1133">Transmembrane helix</keyword>
<proteinExistence type="predicted"/>
<dbReference type="Proteomes" id="UP000298263">
    <property type="component" value="Unassembled WGS sequence"/>
</dbReference>
<dbReference type="InterPro" id="IPR051909">
    <property type="entry name" value="MFP_Cation_Efflux"/>
</dbReference>
<dbReference type="SUPFAM" id="SSF111369">
    <property type="entry name" value="HlyD-like secretion proteins"/>
    <property type="match status" value="1"/>
</dbReference>
<feature type="domain" description="CzcB-like C-terminal circularly permuted SH3-like" evidence="4">
    <location>
        <begin position="270"/>
        <end position="328"/>
    </location>
</feature>
<dbReference type="Gene3D" id="2.40.30.170">
    <property type="match status" value="1"/>
</dbReference>
<dbReference type="AlphaFoldDB" id="A0A4Z1A1V4"/>
<feature type="transmembrane region" description="Helical" evidence="2">
    <location>
        <begin position="12"/>
        <end position="30"/>
    </location>
</feature>
<protein>
    <submittedName>
        <fullName evidence="5">HlyD family efflux transporter periplasmic adaptor subunit</fullName>
    </submittedName>
</protein>
<evidence type="ECO:0000313" key="5">
    <source>
        <dbReference type="EMBL" id="TGL92890.1"/>
    </source>
</evidence>
<dbReference type="GO" id="GO:0060003">
    <property type="term" value="P:copper ion export"/>
    <property type="evidence" value="ECO:0007669"/>
    <property type="project" value="TreeGrafter"/>
</dbReference>
<sequence length="334" mass="36731">MKAIRLPKLTNTLAGAAIIVVIFSLTVWALNKASKPKPQAPKRPIIHDKGLRIELPAGSSGLKLIKSVYVNEGNGDFVNITAPARLIASSTPSVSSGIKVILFESAELNETYMSYQYSKNKLSRSRKALNRIEDMFKHRVATDKDVFEAETELRNDAAELGEFEGKLRAIGLNPNELGNAGSHRAWIISDVAESQLKTLKKGKKVRIIFNSFPNEVWEGIAEAIGDNVDPMTRTVKVRIAILNKDNKLKPGMYGVVQFPEETKNGSLVLPFTSIVTVEGHHYVFVEQTANNFTRTEVVLGISDKDRVNILEGITANDKVVVEGSILLKGLSFGF</sequence>
<gene>
    <name evidence="5" type="ORF">EHQ69_07865</name>
</gene>
<accession>A0A4Z1A1V4</accession>
<evidence type="ECO:0000256" key="2">
    <source>
        <dbReference type="SAM" id="Phobius"/>
    </source>
</evidence>
<dbReference type="OrthoDB" id="9806939at2"/>
<evidence type="ECO:0000259" key="4">
    <source>
        <dbReference type="Pfam" id="PF25975"/>
    </source>
</evidence>
<keyword evidence="2" id="KW-0812">Transmembrane</keyword>
<keyword evidence="2" id="KW-0472">Membrane</keyword>